<dbReference type="Pfam" id="PF02255">
    <property type="entry name" value="PTS_IIA"/>
    <property type="match status" value="1"/>
</dbReference>
<dbReference type="RefSeq" id="WP_135054145.1">
    <property type="nucleotide sequence ID" value="NZ_CBCPHU010000003.1"/>
</dbReference>
<feature type="active site" description="Tele-phosphohistidine intermediate" evidence="5">
    <location>
        <position position="76"/>
    </location>
</feature>
<dbReference type="AlphaFoldDB" id="A0AAW9JXJ0"/>
<evidence type="ECO:0000256" key="5">
    <source>
        <dbReference type="PIRSR" id="PIRSR000699-1"/>
    </source>
</evidence>
<evidence type="ECO:0000256" key="2">
    <source>
        <dbReference type="ARBA" id="ARBA00022597"/>
    </source>
</evidence>
<feature type="modified residue" description="Phosphohistidine; by HPr" evidence="7">
    <location>
        <position position="76"/>
    </location>
</feature>
<keyword evidence="1" id="KW-0813">Transport</keyword>
<sequence length="116" mass="12905">MDGLELIAFTIISTVGTAKSNVMESMSLARSGKFEEAEAKVKAANEFLRTSEKEHFKVITQEAKEKNVELSLLFIHAEDQLMTTVCLRDVAVELIETNKKIACLSDTIDQLVEAQK</sequence>
<dbReference type="InterPro" id="IPR003188">
    <property type="entry name" value="PTS_IIA_lac/cel"/>
</dbReference>
<protein>
    <submittedName>
        <fullName evidence="8">PTS lactose/cellobiose transporter subunit IIA</fullName>
    </submittedName>
</protein>
<comment type="cofactor">
    <cofactor evidence="6">
        <name>Mg(2+)</name>
        <dbReference type="ChEBI" id="CHEBI:18420"/>
    </cofactor>
    <text evidence="6">Binds 1 Mg(2+) ion per trimer.</text>
</comment>
<dbReference type="InterPro" id="IPR036542">
    <property type="entry name" value="PTS_IIA_lac/cel_sf"/>
</dbReference>
<evidence type="ECO:0000256" key="6">
    <source>
        <dbReference type="PIRSR" id="PIRSR000699-2"/>
    </source>
</evidence>
<name>A0AAW9JXJ0_CARML</name>
<dbReference type="PIRSF" id="PIRSF000699">
    <property type="entry name" value="PTS_IILac_III"/>
    <property type="match status" value="1"/>
</dbReference>
<dbReference type="PROSITE" id="PS51095">
    <property type="entry name" value="PTS_EIIA_TYPE_3"/>
    <property type="match status" value="1"/>
</dbReference>
<keyword evidence="6" id="KW-0460">Magnesium</keyword>
<reference evidence="8" key="1">
    <citation type="submission" date="2023-08" db="EMBL/GenBank/DDBJ databases">
        <title>Genomic characterization of piscicolin 126 produced by Carnobacterium maltaromaticum CM22 strain isolated from salmon (Salmo salar).</title>
        <authorList>
            <person name="Gonzalez-Gragera E."/>
            <person name="Garcia-Lopez J.D."/>
            <person name="Teso-Perez C."/>
            <person name="Gimenez-Hernandez I."/>
            <person name="Peralta-Sanchez J.M."/>
            <person name="Valdivia E."/>
            <person name="Montalban-Lopez M."/>
            <person name="Martin-Platero A.M."/>
            <person name="Banos A."/>
            <person name="Martinez-Bueno M."/>
        </authorList>
    </citation>
    <scope>NUCLEOTIDE SEQUENCE</scope>
    <source>
        <strain evidence="8">CM22</strain>
    </source>
</reference>
<dbReference type="Gene3D" id="1.20.58.80">
    <property type="entry name" value="Phosphotransferase system, lactose/cellobiose-type IIA subunit"/>
    <property type="match status" value="1"/>
</dbReference>
<dbReference type="EMBL" id="JAVBVO010000001">
    <property type="protein sequence ID" value="MDZ5757396.1"/>
    <property type="molecule type" value="Genomic_DNA"/>
</dbReference>
<proteinExistence type="predicted"/>
<keyword evidence="2" id="KW-0762">Sugar transport</keyword>
<evidence type="ECO:0000313" key="8">
    <source>
        <dbReference type="EMBL" id="MDZ5757396.1"/>
    </source>
</evidence>
<accession>A0AAW9JXJ0</accession>
<evidence type="ECO:0000256" key="3">
    <source>
        <dbReference type="ARBA" id="ARBA00022679"/>
    </source>
</evidence>
<feature type="binding site" evidence="6">
    <location>
        <position position="79"/>
    </location>
    <ligand>
        <name>Mg(2+)</name>
        <dbReference type="ChEBI" id="CHEBI:18420"/>
        <note>ligand shared between all trimeric partners</note>
    </ligand>
</feature>
<comment type="caution">
    <text evidence="8">The sequence shown here is derived from an EMBL/GenBank/DDBJ whole genome shotgun (WGS) entry which is preliminary data.</text>
</comment>
<dbReference type="PANTHER" id="PTHR34382:SF7">
    <property type="entry name" value="PTS SYSTEM N,N'-DIACETYLCHITOBIOSE-SPECIFIC EIIA COMPONENT"/>
    <property type="match status" value="1"/>
</dbReference>
<evidence type="ECO:0000256" key="4">
    <source>
        <dbReference type="ARBA" id="ARBA00022683"/>
    </source>
</evidence>
<dbReference type="Proteomes" id="UP001290462">
    <property type="component" value="Unassembled WGS sequence"/>
</dbReference>
<dbReference type="GO" id="GO:0016740">
    <property type="term" value="F:transferase activity"/>
    <property type="evidence" value="ECO:0007669"/>
    <property type="project" value="UniProtKB-KW"/>
</dbReference>
<dbReference type="GO" id="GO:0046872">
    <property type="term" value="F:metal ion binding"/>
    <property type="evidence" value="ECO:0007669"/>
    <property type="project" value="UniProtKB-KW"/>
</dbReference>
<keyword evidence="6" id="KW-0479">Metal-binding</keyword>
<evidence type="ECO:0000313" key="9">
    <source>
        <dbReference type="Proteomes" id="UP001290462"/>
    </source>
</evidence>
<gene>
    <name evidence="8" type="ORF">RAK27_01835</name>
</gene>
<dbReference type="GO" id="GO:0009401">
    <property type="term" value="P:phosphoenolpyruvate-dependent sugar phosphotransferase system"/>
    <property type="evidence" value="ECO:0007669"/>
    <property type="project" value="UniProtKB-KW"/>
</dbReference>
<evidence type="ECO:0000256" key="1">
    <source>
        <dbReference type="ARBA" id="ARBA00022448"/>
    </source>
</evidence>
<organism evidence="8 9">
    <name type="scientific">Carnobacterium maltaromaticum</name>
    <name type="common">Carnobacterium piscicola</name>
    <dbReference type="NCBI Taxonomy" id="2751"/>
    <lineage>
        <taxon>Bacteria</taxon>
        <taxon>Bacillati</taxon>
        <taxon>Bacillota</taxon>
        <taxon>Bacilli</taxon>
        <taxon>Lactobacillales</taxon>
        <taxon>Carnobacteriaceae</taxon>
        <taxon>Carnobacterium</taxon>
    </lineage>
</organism>
<dbReference type="SUPFAM" id="SSF46973">
    <property type="entry name" value="Enzyme IIa from lactose specific PTS, IIa-lac"/>
    <property type="match status" value="1"/>
</dbReference>
<dbReference type="PANTHER" id="PTHR34382">
    <property type="entry name" value="PTS SYSTEM N,N'-DIACETYLCHITOBIOSE-SPECIFIC EIIA COMPONENT"/>
    <property type="match status" value="1"/>
</dbReference>
<keyword evidence="3" id="KW-0808">Transferase</keyword>
<evidence type="ECO:0000256" key="7">
    <source>
        <dbReference type="PROSITE-ProRule" id="PRU00418"/>
    </source>
</evidence>
<keyword evidence="4" id="KW-0598">Phosphotransferase system</keyword>